<name>A0A841B3S5_9PSEU</name>
<organism evidence="1 2">
    <name type="scientific">Amycolatopsis umgeniensis</name>
    <dbReference type="NCBI Taxonomy" id="336628"/>
    <lineage>
        <taxon>Bacteria</taxon>
        <taxon>Bacillati</taxon>
        <taxon>Actinomycetota</taxon>
        <taxon>Actinomycetes</taxon>
        <taxon>Pseudonocardiales</taxon>
        <taxon>Pseudonocardiaceae</taxon>
        <taxon>Amycolatopsis</taxon>
    </lineage>
</organism>
<reference evidence="1 2" key="1">
    <citation type="submission" date="2020-08" db="EMBL/GenBank/DDBJ databases">
        <title>Sequencing the genomes of 1000 actinobacteria strains.</title>
        <authorList>
            <person name="Klenk H.-P."/>
        </authorList>
    </citation>
    <scope>NUCLEOTIDE SEQUENCE [LARGE SCALE GENOMIC DNA]</scope>
    <source>
        <strain evidence="1 2">DSM 45272</strain>
    </source>
</reference>
<comment type="caution">
    <text evidence="1">The sequence shown here is derived from an EMBL/GenBank/DDBJ whole genome shotgun (WGS) entry which is preliminary data.</text>
</comment>
<protein>
    <recommendedName>
        <fullName evidence="3">DUF3168 domain-containing protein</fullName>
    </recommendedName>
</protein>
<dbReference type="InterPro" id="IPR024411">
    <property type="entry name" value="Tail_terminator_phage"/>
</dbReference>
<sequence length="142" mass="15408">MRFVVELGDLIARHLAAAGVGTYRVDAGYAANETGIVFGGLPADPPSAVALLLYPLTHDTDADAEYGLRIRFRSVGHDPRDLFDLVDAAFDALAGAGEQQLGLGVHLVTRETSNPSGIDQNGRYVHTDTYRIQAYHPTRYRP</sequence>
<evidence type="ECO:0000313" key="1">
    <source>
        <dbReference type="EMBL" id="MBB5853977.1"/>
    </source>
</evidence>
<evidence type="ECO:0008006" key="3">
    <source>
        <dbReference type="Google" id="ProtNLM"/>
    </source>
</evidence>
<keyword evidence="2" id="KW-1185">Reference proteome</keyword>
<dbReference type="Pfam" id="PF12691">
    <property type="entry name" value="Phage_tail_terminator_6"/>
    <property type="match status" value="1"/>
</dbReference>
<dbReference type="AlphaFoldDB" id="A0A841B3S5"/>
<dbReference type="Proteomes" id="UP000580861">
    <property type="component" value="Unassembled WGS sequence"/>
</dbReference>
<proteinExistence type="predicted"/>
<accession>A0A841B3S5</accession>
<evidence type="ECO:0000313" key="2">
    <source>
        <dbReference type="Proteomes" id="UP000580861"/>
    </source>
</evidence>
<gene>
    <name evidence="1" type="ORF">HDA45_004064</name>
</gene>
<dbReference type="EMBL" id="JACHMX010000001">
    <property type="protein sequence ID" value="MBB5853977.1"/>
    <property type="molecule type" value="Genomic_DNA"/>
</dbReference>
<dbReference type="RefSeq" id="WP_184897639.1">
    <property type="nucleotide sequence ID" value="NZ_JACHMX010000001.1"/>
</dbReference>